<dbReference type="Pfam" id="PF13439">
    <property type="entry name" value="Glyco_transf_4"/>
    <property type="match status" value="1"/>
</dbReference>
<dbReference type="PANTHER" id="PTHR45947">
    <property type="entry name" value="SULFOQUINOVOSYL TRANSFERASE SQD2"/>
    <property type="match status" value="1"/>
</dbReference>
<dbReference type="InterPro" id="IPR001296">
    <property type="entry name" value="Glyco_trans_1"/>
</dbReference>
<name>A0A1F6AM46_9BACT</name>
<dbReference type="InterPro" id="IPR028098">
    <property type="entry name" value="Glyco_trans_4-like_N"/>
</dbReference>
<dbReference type="Pfam" id="PF00534">
    <property type="entry name" value="Glycos_transf_1"/>
    <property type="match status" value="1"/>
</dbReference>
<feature type="domain" description="Glycosyltransferase subfamily 4-like N-terminal" evidence="2">
    <location>
        <begin position="13"/>
        <end position="192"/>
    </location>
</feature>
<dbReference type="GO" id="GO:0016757">
    <property type="term" value="F:glycosyltransferase activity"/>
    <property type="evidence" value="ECO:0007669"/>
    <property type="project" value="InterPro"/>
</dbReference>
<dbReference type="EMBL" id="MFJR01000015">
    <property type="protein sequence ID" value="OGG25761.1"/>
    <property type="molecule type" value="Genomic_DNA"/>
</dbReference>
<evidence type="ECO:0000259" key="1">
    <source>
        <dbReference type="Pfam" id="PF00534"/>
    </source>
</evidence>
<reference evidence="3 4" key="1">
    <citation type="journal article" date="2016" name="Nat. Commun.">
        <title>Thousands of microbial genomes shed light on interconnected biogeochemical processes in an aquifer system.</title>
        <authorList>
            <person name="Anantharaman K."/>
            <person name="Brown C.T."/>
            <person name="Hug L.A."/>
            <person name="Sharon I."/>
            <person name="Castelle C.J."/>
            <person name="Probst A.J."/>
            <person name="Thomas B.C."/>
            <person name="Singh A."/>
            <person name="Wilkins M.J."/>
            <person name="Karaoz U."/>
            <person name="Brodie E.L."/>
            <person name="Williams K.H."/>
            <person name="Hubbard S.S."/>
            <person name="Banfield J.F."/>
        </authorList>
    </citation>
    <scope>NUCLEOTIDE SEQUENCE [LARGE SCALE GENOMIC DNA]</scope>
</reference>
<dbReference type="Proteomes" id="UP000176609">
    <property type="component" value="Unassembled WGS sequence"/>
</dbReference>
<gene>
    <name evidence="3" type="ORF">A2960_05460</name>
</gene>
<dbReference type="PANTHER" id="PTHR45947:SF3">
    <property type="entry name" value="SULFOQUINOVOSYL TRANSFERASE SQD2"/>
    <property type="match status" value="1"/>
</dbReference>
<dbReference type="InterPro" id="IPR050194">
    <property type="entry name" value="Glycosyltransferase_grp1"/>
</dbReference>
<proteinExistence type="predicted"/>
<accession>A0A1F6AM46</accession>
<evidence type="ECO:0000313" key="3">
    <source>
        <dbReference type="EMBL" id="OGG25761.1"/>
    </source>
</evidence>
<evidence type="ECO:0000313" key="4">
    <source>
        <dbReference type="Proteomes" id="UP000176609"/>
    </source>
</evidence>
<dbReference type="AlphaFoldDB" id="A0A1F6AM46"/>
<comment type="caution">
    <text evidence="3">The sequence shown here is derived from an EMBL/GenBank/DDBJ whole genome shotgun (WGS) entry which is preliminary data.</text>
</comment>
<protein>
    <recommendedName>
        <fullName evidence="5">Glycosyl transferase family 1 domain-containing protein</fullName>
    </recommendedName>
</protein>
<evidence type="ECO:0008006" key="5">
    <source>
        <dbReference type="Google" id="ProtNLM"/>
    </source>
</evidence>
<dbReference type="SUPFAM" id="SSF53756">
    <property type="entry name" value="UDP-Glycosyltransferase/glycogen phosphorylase"/>
    <property type="match status" value="1"/>
</dbReference>
<sequence length="393" mass="45533">MKVALVHDYIKEYGGAERVLEALHEIWSDAPVFTTVYLPDFLGPHKERFQNWNIRTSWLQKIPYIQKLLSPARMLTPWIFENWNFREFDVIIVSATGAYFPNLFVRRPETLHICYCHTPPRYLYGYPTARDWRKHFIGRVTGELMNHQLRLIDYLSAQRPDYFIANSQEVRRRIEKFYRREATVIYPPVETNSKFNPPAGGQISNKSQNPKSKIKKEYYLAGGRLARPKHIDLAIKACNKLKLPLKVFGRTFAGCGEELRQLARLAEAKAKRAGPTVEFVDEITDQELANLYRGAKALIYPSEREDFGIMPVEAQAYGVPVIAFRSGGVKETVIDGKTGIFFDELNVESLTKAIKKLDRLEIKGKDCFENAEKFSKERFKKEIQDFIKSKIRL</sequence>
<evidence type="ECO:0000259" key="2">
    <source>
        <dbReference type="Pfam" id="PF13439"/>
    </source>
</evidence>
<dbReference type="Gene3D" id="3.40.50.2000">
    <property type="entry name" value="Glycogen Phosphorylase B"/>
    <property type="match status" value="2"/>
</dbReference>
<organism evidence="3 4">
    <name type="scientific">Candidatus Gottesmanbacteria bacterium RIFCSPLOWO2_01_FULL_39_12b</name>
    <dbReference type="NCBI Taxonomy" id="1798388"/>
    <lineage>
        <taxon>Bacteria</taxon>
        <taxon>Candidatus Gottesmaniibacteriota</taxon>
    </lineage>
</organism>
<feature type="domain" description="Glycosyl transferase family 1" evidence="1">
    <location>
        <begin position="207"/>
        <end position="373"/>
    </location>
</feature>